<dbReference type="InterPro" id="IPR013022">
    <property type="entry name" value="Xyl_isomerase-like_TIM-brl"/>
</dbReference>
<sequence>MSSHHHPTVSAKPMTRRNLLKALAASSVAVGVGAALGPSAANALGGALPTAVAPSGGRNRLVPVNRIGIQLYTVRDKVSSLGFRAVFEELADIGYSEIEFAGYTQGSVGAITVPEIRQLLDDNGLRAVGAHVNLTPANIDAEIEKALALGMPHLGQGGPIAGGYGGPIPKAQWLQACETWNQMGEKARAAGLKLYSHNHAQEWAFTSDDPNQRVYDLLWDNLDPELVFFEMDVYWAYVGRHLYPGFEPIDYVTRDPRRFPILHLKDGKTNESSGNGYDIIEFGAGDIPYQAFLSQLRDRGQRFGLYEQDNAATVAEPGNALNSLGNARRSYGEISSLRG</sequence>
<dbReference type="NCBIfam" id="TIGR01409">
    <property type="entry name" value="TAT_signal_seq"/>
    <property type="match status" value="1"/>
</dbReference>
<reference evidence="5" key="1">
    <citation type="submission" date="2017-01" db="EMBL/GenBank/DDBJ databases">
        <authorList>
            <person name="Varghese N."/>
            <person name="Submissions S."/>
        </authorList>
    </citation>
    <scope>NUCLEOTIDE SEQUENCE [LARGE SCALE GENOMIC DNA]</scope>
    <source>
        <strain evidence="5">3bp</strain>
    </source>
</reference>
<dbReference type="InterPro" id="IPR006311">
    <property type="entry name" value="TAT_signal"/>
</dbReference>
<evidence type="ECO:0000256" key="2">
    <source>
        <dbReference type="SAM" id="SignalP"/>
    </source>
</evidence>
<evidence type="ECO:0000313" key="4">
    <source>
        <dbReference type="EMBL" id="SIQ08309.1"/>
    </source>
</evidence>
<dbReference type="RefSeq" id="WP_034651214.1">
    <property type="nucleotide sequence ID" value="NZ_FTMI01000002.1"/>
</dbReference>
<keyword evidence="2" id="KW-0732">Signal</keyword>
<organism evidence="4 5">
    <name type="scientific">Cellulosimicrobium aquatile</name>
    <dbReference type="NCBI Taxonomy" id="1612203"/>
    <lineage>
        <taxon>Bacteria</taxon>
        <taxon>Bacillati</taxon>
        <taxon>Actinomycetota</taxon>
        <taxon>Actinomycetes</taxon>
        <taxon>Micrococcales</taxon>
        <taxon>Promicromonosporaceae</taxon>
        <taxon>Cellulosimicrobium</taxon>
    </lineage>
</organism>
<accession>A0A1N6PVT0</accession>
<evidence type="ECO:0000256" key="1">
    <source>
        <dbReference type="ARBA" id="ARBA00023277"/>
    </source>
</evidence>
<dbReference type="EMBL" id="FTMI01000002">
    <property type="protein sequence ID" value="SIQ08309.1"/>
    <property type="molecule type" value="Genomic_DNA"/>
</dbReference>
<dbReference type="InterPro" id="IPR019546">
    <property type="entry name" value="TAT_signal_bac_arc"/>
</dbReference>
<gene>
    <name evidence="4" type="ORF">SAMN05518682_1143</name>
</gene>
<proteinExistence type="predicted"/>
<dbReference type="InterPro" id="IPR050312">
    <property type="entry name" value="IolE/XylAMocC-like"/>
</dbReference>
<feature type="domain" description="Xylose isomerase-like TIM barrel" evidence="3">
    <location>
        <begin position="87"/>
        <end position="300"/>
    </location>
</feature>
<keyword evidence="1" id="KW-0119">Carbohydrate metabolism</keyword>
<keyword evidence="5" id="KW-1185">Reference proteome</keyword>
<dbReference type="Pfam" id="PF01261">
    <property type="entry name" value="AP_endonuc_2"/>
    <property type="match status" value="1"/>
</dbReference>
<feature type="signal peptide" evidence="2">
    <location>
        <begin position="1"/>
        <end position="43"/>
    </location>
</feature>
<dbReference type="PANTHER" id="PTHR12110:SF41">
    <property type="entry name" value="INOSOSE DEHYDRATASE"/>
    <property type="match status" value="1"/>
</dbReference>
<evidence type="ECO:0000313" key="5">
    <source>
        <dbReference type="Proteomes" id="UP000186235"/>
    </source>
</evidence>
<dbReference type="Proteomes" id="UP000186235">
    <property type="component" value="Unassembled WGS sequence"/>
</dbReference>
<protein>
    <submittedName>
        <fullName evidence="4">Tat (Twin-arginine translocation) pathway signal sequence</fullName>
    </submittedName>
</protein>
<dbReference type="PROSITE" id="PS51318">
    <property type="entry name" value="TAT"/>
    <property type="match status" value="1"/>
</dbReference>
<dbReference type="AlphaFoldDB" id="A0A1N6PVT0"/>
<dbReference type="Gene3D" id="3.20.20.150">
    <property type="entry name" value="Divalent-metal-dependent TIM barrel enzymes"/>
    <property type="match status" value="1"/>
</dbReference>
<feature type="chain" id="PRO_5039286837" evidence="2">
    <location>
        <begin position="44"/>
        <end position="339"/>
    </location>
</feature>
<dbReference type="PANTHER" id="PTHR12110">
    <property type="entry name" value="HYDROXYPYRUVATE ISOMERASE"/>
    <property type="match status" value="1"/>
</dbReference>
<dbReference type="SUPFAM" id="SSF51658">
    <property type="entry name" value="Xylose isomerase-like"/>
    <property type="match status" value="1"/>
</dbReference>
<dbReference type="GeneID" id="95683091"/>
<dbReference type="InterPro" id="IPR036237">
    <property type="entry name" value="Xyl_isomerase-like_sf"/>
</dbReference>
<evidence type="ECO:0000259" key="3">
    <source>
        <dbReference type="Pfam" id="PF01261"/>
    </source>
</evidence>
<name>A0A1N6PVT0_9MICO</name>